<keyword evidence="2" id="KW-1185">Reference proteome</keyword>
<dbReference type="EMBL" id="CAUEEQ010071906">
    <property type="protein sequence ID" value="CAJ0966093.1"/>
    <property type="molecule type" value="Genomic_DNA"/>
</dbReference>
<comment type="caution">
    <text evidence="1">The sequence shown here is derived from an EMBL/GenBank/DDBJ whole genome shotgun (WGS) entry which is preliminary data.</text>
</comment>
<protein>
    <submittedName>
        <fullName evidence="1">Uncharacterized protein</fullName>
    </submittedName>
</protein>
<dbReference type="Proteomes" id="UP001176940">
    <property type="component" value="Unassembled WGS sequence"/>
</dbReference>
<proteinExistence type="predicted"/>
<name>A0ABN9MHJ7_9NEOB</name>
<accession>A0ABN9MHJ7</accession>
<dbReference type="PANTHER" id="PTHR21301:SF13">
    <property type="match status" value="1"/>
</dbReference>
<sequence>MPIDERQTFQDLLELLEENEPSSHRKRFPYRNKSLRTPSFSLVPTIKIFFELVKRDIMAMPIRVSGPSNLNIEERRALTALQNNKNFTIKEADKGGNVVLWSTQLYETEAKRQLSNVQYYQKLPSDPTSIFLPKYEQLLCRALQRDIISSQEKQYLWVANPVTATFYMLPKIHKDSTRPPGRPIVSSIGSMCERASEYLDFFLQPIASSLPSFIRDSSHFIGMCDQVVLPTNFLLVTCDVESLYSNIGHKDGVEAIAYFLDKKTSMDRGHDSFLLDLTSFSRSPSPLVIPPFWTCEYSHMNNIWRLISSESLRQRMRFWNFPASTLGTQRRNCTLDTDFTIRARELLDRFRHRGYPKRVISTAYQRAKAQDQRSLLSSKRQDKEAQTRFITDFNNNWKQDDIRWADYPRIKEAGPETYFYDTFGSIGPEEGPLLMHPMILFALAAAAWHWLLQAYFSPVEWRDTEELSIRIEEAK</sequence>
<evidence type="ECO:0000313" key="1">
    <source>
        <dbReference type="EMBL" id="CAJ0966093.1"/>
    </source>
</evidence>
<evidence type="ECO:0000313" key="2">
    <source>
        <dbReference type="Proteomes" id="UP001176940"/>
    </source>
</evidence>
<dbReference type="PANTHER" id="PTHR21301">
    <property type="entry name" value="REVERSE TRANSCRIPTASE"/>
    <property type="match status" value="1"/>
</dbReference>
<organism evidence="1 2">
    <name type="scientific">Ranitomeya imitator</name>
    <name type="common">mimic poison frog</name>
    <dbReference type="NCBI Taxonomy" id="111125"/>
    <lineage>
        <taxon>Eukaryota</taxon>
        <taxon>Metazoa</taxon>
        <taxon>Chordata</taxon>
        <taxon>Craniata</taxon>
        <taxon>Vertebrata</taxon>
        <taxon>Euteleostomi</taxon>
        <taxon>Amphibia</taxon>
        <taxon>Batrachia</taxon>
        <taxon>Anura</taxon>
        <taxon>Neobatrachia</taxon>
        <taxon>Hyloidea</taxon>
        <taxon>Dendrobatidae</taxon>
        <taxon>Dendrobatinae</taxon>
        <taxon>Ranitomeya</taxon>
    </lineage>
</organism>
<gene>
    <name evidence="1" type="ORF">RIMI_LOCUS20934568</name>
</gene>
<reference evidence="1" key="1">
    <citation type="submission" date="2023-07" db="EMBL/GenBank/DDBJ databases">
        <authorList>
            <person name="Stuckert A."/>
        </authorList>
    </citation>
    <scope>NUCLEOTIDE SEQUENCE</scope>
</reference>